<dbReference type="AlphaFoldDB" id="A0A1F6D497"/>
<evidence type="ECO:0000313" key="2">
    <source>
        <dbReference type="EMBL" id="OGG56263.1"/>
    </source>
</evidence>
<reference evidence="2 3" key="1">
    <citation type="journal article" date="2016" name="Nat. Commun.">
        <title>Thousands of microbial genomes shed light on interconnected biogeochemical processes in an aquifer system.</title>
        <authorList>
            <person name="Anantharaman K."/>
            <person name="Brown C.T."/>
            <person name="Hug L.A."/>
            <person name="Sharon I."/>
            <person name="Castelle C.J."/>
            <person name="Probst A.J."/>
            <person name="Thomas B.C."/>
            <person name="Singh A."/>
            <person name="Wilkins M.J."/>
            <person name="Karaoz U."/>
            <person name="Brodie E.L."/>
            <person name="Williams K.H."/>
            <person name="Hubbard S.S."/>
            <person name="Banfield J.F."/>
        </authorList>
    </citation>
    <scope>NUCLEOTIDE SEQUENCE [LARGE SCALE GENOMIC DNA]</scope>
    <source>
        <strain evidence="3">RIFCSPLOWO2_12_FULL_64_10</strain>
    </source>
</reference>
<gene>
    <name evidence="2" type="ORF">A3F84_10345</name>
</gene>
<comment type="caution">
    <text evidence="2">The sequence shown here is derived from an EMBL/GenBank/DDBJ whole genome shotgun (WGS) entry which is preliminary data.</text>
</comment>
<evidence type="ECO:0000313" key="3">
    <source>
        <dbReference type="Proteomes" id="UP000178606"/>
    </source>
</evidence>
<feature type="domain" description="Beta-galactosidase trimerisation" evidence="1">
    <location>
        <begin position="191"/>
        <end position="273"/>
    </location>
</feature>
<name>A0A1F6D497_HANXR</name>
<feature type="non-terminal residue" evidence="2">
    <location>
        <position position="1"/>
    </location>
</feature>
<dbReference type="Pfam" id="PF08532">
    <property type="entry name" value="Glyco_hydro_42M"/>
    <property type="match status" value="1"/>
</dbReference>
<sequence>YRDWRFERSLAFFTMMRGVVKGIRPEAAWIVNMHAFEDNLKALAEVADVVQLEAQGRAPGSEGPLWLDAEQGRYLRSIGGGKPYAVVFGAYNAGQRMVAKTEAELRVWSACCVASGARPWFHFIGGALEDRRALASLEAFFRRHAEHEACYRDLRSAADVGVVYSERTSRFLSRPERERELVGPLRGVTLALMRGGIPFDLVHDGDLERGAPGRYRALVLPNVECMSGAACRAVTDYVRSGGGLVASFRTAWRDEQGGVRGRPGLEEVLGLKATGDPVGPLSHAYARIEEREDIADGFEGTSVLMGPAHLAPVTLEGGARAPLTLIPPVPTMPPEAAWPEVGRTEMPVVAVSSAGEGRCVYFAGDIDRRYWEERLPDHRRLLVNAVEWAGRGSPPVRVEAPGIVDVHPYFQAEAARLVIHLVNLSHPNLHKGPLEDLTPIGPVRVRVRADLVDGAEATRVCSGEKLEIERGDGFREVCLRRLVDYEIIRFI</sequence>
<dbReference type="CDD" id="cd03143">
    <property type="entry name" value="A4_beta-galactosidase_middle_domain"/>
    <property type="match status" value="1"/>
</dbReference>
<dbReference type="Gene3D" id="3.40.50.880">
    <property type="match status" value="1"/>
</dbReference>
<dbReference type="GO" id="GO:0005975">
    <property type="term" value="P:carbohydrate metabolic process"/>
    <property type="evidence" value="ECO:0007669"/>
    <property type="project" value="InterPro"/>
</dbReference>
<evidence type="ECO:0000259" key="1">
    <source>
        <dbReference type="Pfam" id="PF08532"/>
    </source>
</evidence>
<organism evidence="2 3">
    <name type="scientific">Handelsmanbacteria sp. (strain RIFCSPLOWO2_12_FULL_64_10)</name>
    <dbReference type="NCBI Taxonomy" id="1817868"/>
    <lineage>
        <taxon>Bacteria</taxon>
        <taxon>Candidatus Handelsmaniibacteriota</taxon>
    </lineage>
</organism>
<dbReference type="SUPFAM" id="SSF52317">
    <property type="entry name" value="Class I glutamine amidotransferase-like"/>
    <property type="match status" value="1"/>
</dbReference>
<dbReference type="InterPro" id="IPR029062">
    <property type="entry name" value="Class_I_gatase-like"/>
</dbReference>
<dbReference type="Proteomes" id="UP000178606">
    <property type="component" value="Unassembled WGS sequence"/>
</dbReference>
<dbReference type="EMBL" id="MFKF01000039">
    <property type="protein sequence ID" value="OGG56263.1"/>
    <property type="molecule type" value="Genomic_DNA"/>
</dbReference>
<dbReference type="Gene3D" id="3.20.20.80">
    <property type="entry name" value="Glycosidases"/>
    <property type="match status" value="1"/>
</dbReference>
<accession>A0A1F6D497</accession>
<protein>
    <recommendedName>
        <fullName evidence="1">Beta-galactosidase trimerisation domain-containing protein</fullName>
    </recommendedName>
</protein>
<proteinExistence type="predicted"/>
<dbReference type="GO" id="GO:0004565">
    <property type="term" value="F:beta-galactosidase activity"/>
    <property type="evidence" value="ECO:0007669"/>
    <property type="project" value="InterPro"/>
</dbReference>
<dbReference type="InterPro" id="IPR013738">
    <property type="entry name" value="Beta_galactosidase_Trimer"/>
</dbReference>